<protein>
    <submittedName>
        <fullName evidence="1">Uncharacterized protein</fullName>
    </submittedName>
</protein>
<accession>A0A2P5YWX5</accession>
<dbReference type="Proteomes" id="UP000239757">
    <property type="component" value="Unassembled WGS sequence"/>
</dbReference>
<dbReference type="OrthoDB" id="1305335at2759"/>
<proteinExistence type="predicted"/>
<reference evidence="1 2" key="1">
    <citation type="submission" date="2015-01" db="EMBL/GenBank/DDBJ databases">
        <title>Genome of allotetraploid Gossypium barbadense reveals genomic plasticity and fiber elongation in cotton evolution.</title>
        <authorList>
            <person name="Chen X."/>
            <person name="Liu X."/>
            <person name="Zhao B."/>
            <person name="Zheng H."/>
            <person name="Hu Y."/>
            <person name="Lu G."/>
            <person name="Yang C."/>
            <person name="Chen J."/>
            <person name="Shan C."/>
            <person name="Zhang L."/>
            <person name="Zhou Y."/>
            <person name="Wang L."/>
            <person name="Guo W."/>
            <person name="Bai Y."/>
            <person name="Ruan J."/>
            <person name="Shangguan X."/>
            <person name="Mao Y."/>
            <person name="Jiang J."/>
            <person name="Zhu Y."/>
            <person name="Lei J."/>
            <person name="Kang H."/>
            <person name="Chen S."/>
            <person name="He X."/>
            <person name="Wang R."/>
            <person name="Wang Y."/>
            <person name="Chen J."/>
            <person name="Wang L."/>
            <person name="Yu S."/>
            <person name="Wang B."/>
            <person name="Wei J."/>
            <person name="Song S."/>
            <person name="Lu X."/>
            <person name="Gao Z."/>
            <person name="Gu W."/>
            <person name="Deng X."/>
            <person name="Ma D."/>
            <person name="Wang S."/>
            <person name="Liang W."/>
            <person name="Fang L."/>
            <person name="Cai C."/>
            <person name="Zhu X."/>
            <person name="Zhou B."/>
            <person name="Zhang Y."/>
            <person name="Chen Z."/>
            <person name="Xu S."/>
            <person name="Zhu R."/>
            <person name="Wang S."/>
            <person name="Zhang T."/>
            <person name="Zhao G."/>
        </authorList>
    </citation>
    <scope>NUCLEOTIDE SEQUENCE [LARGE SCALE GENOMIC DNA]</scope>
    <source>
        <strain evidence="2">cv. Xinhai21</strain>
        <tissue evidence="1">Leaf</tissue>
    </source>
</reference>
<evidence type="ECO:0000313" key="1">
    <source>
        <dbReference type="EMBL" id="PPS20094.1"/>
    </source>
</evidence>
<dbReference type="EMBL" id="KZ662716">
    <property type="protein sequence ID" value="PPS20094.1"/>
    <property type="molecule type" value="Genomic_DNA"/>
</dbReference>
<organism evidence="1 2">
    <name type="scientific">Gossypium barbadense</name>
    <name type="common">Sea Island cotton</name>
    <name type="synonym">Hibiscus barbadensis</name>
    <dbReference type="NCBI Taxonomy" id="3634"/>
    <lineage>
        <taxon>Eukaryota</taxon>
        <taxon>Viridiplantae</taxon>
        <taxon>Streptophyta</taxon>
        <taxon>Embryophyta</taxon>
        <taxon>Tracheophyta</taxon>
        <taxon>Spermatophyta</taxon>
        <taxon>Magnoliopsida</taxon>
        <taxon>eudicotyledons</taxon>
        <taxon>Gunneridae</taxon>
        <taxon>Pentapetalae</taxon>
        <taxon>rosids</taxon>
        <taxon>malvids</taxon>
        <taxon>Malvales</taxon>
        <taxon>Malvaceae</taxon>
        <taxon>Malvoideae</taxon>
        <taxon>Gossypium</taxon>
    </lineage>
</organism>
<name>A0A2P5YWX5_GOSBA</name>
<dbReference type="AlphaFoldDB" id="A0A2P5YWX5"/>
<sequence>MLSQTNLNWSASQNISSTSIILTTKDFSKGGGQTTKPMGNNSKISSSAPFIKRLTRVEMAERRAKGLCYNCDESYSMGHRCKRLFWIKVPDIEYEQDDKVDDLEISLQAIRGTCNSYTMQLTTNVSGKIVLVLVDSRSTYNFQRKGLVPRLGLKIQKNLGCKYVWQMKNEFLA</sequence>
<gene>
    <name evidence="1" type="ORF">GOBAR_AA00474</name>
</gene>
<evidence type="ECO:0000313" key="2">
    <source>
        <dbReference type="Proteomes" id="UP000239757"/>
    </source>
</evidence>